<feature type="transmembrane region" description="Helical" evidence="1">
    <location>
        <begin position="12"/>
        <end position="32"/>
    </location>
</feature>
<proteinExistence type="predicted"/>
<keyword evidence="1" id="KW-1133">Transmembrane helix</keyword>
<organism evidence="2 3">
    <name type="scientific">Tolumonas osonensis</name>
    <dbReference type="NCBI Taxonomy" id="675874"/>
    <lineage>
        <taxon>Bacteria</taxon>
        <taxon>Pseudomonadati</taxon>
        <taxon>Pseudomonadota</taxon>
        <taxon>Gammaproteobacteria</taxon>
        <taxon>Aeromonadales</taxon>
        <taxon>Aeromonadaceae</taxon>
        <taxon>Tolumonas</taxon>
    </lineage>
</organism>
<keyword evidence="1" id="KW-0812">Transmembrane</keyword>
<dbReference type="AlphaFoldDB" id="A0A841GIA9"/>
<sequence length="686" mass="75441">MKSFNRQNGVALLEVLIAFVIVMVSVVALFQLHNKYLQNEIASSTRLTALNLAESKLDDLRTFGSLTVSSGVPAYDDILSDKGGTIVSGAVSVGNFNYNLHWTSTDAGDGSKDIKVTVSWNNGNDEVSLYGSIARADRISEAKLISTGSIKEYNPQVVYTPGIAPDIVSITLPDGSKKETTKPLPTIKNSDNGLMNVSFETVTYKNSNTQVLDDYATVSCDCSYTDPAIAFNPAEPTLTDDGLLYWKFGTKSSSTKSRGTSTTSTLCNTCCQNHFDGNKSKFEEVYNRLNVGGDKYNITGSVYPPIYTSTSSGKYYDSCRLMRIDGYYKPLPDWNLVKLVVMSKDFLTVKDENLTNYQNYVSYVVMKYVEWQRSNWSSSWPVGSLSDVNILDFDAWYDANPNSNRDANGDKMALSLSVTDNSIQLISRGIFVDNLSPDWLEEYHASTVDISKVPFYDINMTLLTRWHPNDTTNNDDDVSKIRVLNEAMSGPQNKATGSYYSDYYRRGVLTPVTPGGPYQVTAEAYYGNSAISAYIQNPKKDEVSVSDPTQASIKGILNVTVTGSTTKYKVRGRVYCFDSYNSNSNKYTLCSGSSPVISITPDSTCYLEPKEGSTDSVYKYQVYECDINPGASITASFSINQTDYDFVPNPASITTTATQSITNGGCVVFYKQGIPNPNLTCPTTAP</sequence>
<evidence type="ECO:0000256" key="1">
    <source>
        <dbReference type="SAM" id="Phobius"/>
    </source>
</evidence>
<keyword evidence="3" id="KW-1185">Reference proteome</keyword>
<name>A0A841GIA9_9GAMM</name>
<accession>A0A841GIA9</accession>
<evidence type="ECO:0000313" key="3">
    <source>
        <dbReference type="Proteomes" id="UP000585721"/>
    </source>
</evidence>
<gene>
    <name evidence="2" type="ORF">HNR75_000947</name>
</gene>
<reference evidence="2 3" key="1">
    <citation type="submission" date="2020-08" db="EMBL/GenBank/DDBJ databases">
        <title>Genomic Encyclopedia of Type Strains, Phase IV (KMG-IV): sequencing the most valuable type-strain genomes for metagenomic binning, comparative biology and taxonomic classification.</title>
        <authorList>
            <person name="Goeker M."/>
        </authorList>
    </citation>
    <scope>NUCLEOTIDE SEQUENCE [LARGE SCALE GENOMIC DNA]</scope>
    <source>
        <strain evidence="2 3">DSM 22975</strain>
    </source>
</reference>
<dbReference type="Proteomes" id="UP000585721">
    <property type="component" value="Unassembled WGS sequence"/>
</dbReference>
<keyword evidence="1" id="KW-0472">Membrane</keyword>
<comment type="caution">
    <text evidence="2">The sequence shown here is derived from an EMBL/GenBank/DDBJ whole genome shotgun (WGS) entry which is preliminary data.</text>
</comment>
<dbReference type="EMBL" id="JACHGR010000003">
    <property type="protein sequence ID" value="MBB6055065.1"/>
    <property type="molecule type" value="Genomic_DNA"/>
</dbReference>
<evidence type="ECO:0000313" key="2">
    <source>
        <dbReference type="EMBL" id="MBB6055065.1"/>
    </source>
</evidence>
<protein>
    <submittedName>
        <fullName evidence="2">Tfp pilus assembly protein PilV</fullName>
    </submittedName>
</protein>
<dbReference type="RefSeq" id="WP_188025859.1">
    <property type="nucleotide sequence ID" value="NZ_JACHGR010000003.1"/>
</dbReference>